<evidence type="ECO:0000259" key="6">
    <source>
        <dbReference type="Pfam" id="PF12698"/>
    </source>
</evidence>
<evidence type="ECO:0008006" key="10">
    <source>
        <dbReference type="Google" id="ProtNLM"/>
    </source>
</evidence>
<dbReference type="InterPro" id="IPR027417">
    <property type="entry name" value="P-loop_NTPase"/>
</dbReference>
<dbReference type="EMBL" id="JBBNAG010000009">
    <property type="protein sequence ID" value="KAK9104978.1"/>
    <property type="molecule type" value="Genomic_DNA"/>
</dbReference>
<keyword evidence="9" id="KW-1185">Reference proteome</keyword>
<evidence type="ECO:0000259" key="7">
    <source>
        <dbReference type="Pfam" id="PF25158"/>
    </source>
</evidence>
<comment type="subcellular location">
    <subcellularLocation>
        <location evidence="1">Membrane</location>
        <topology evidence="1">Multi-pass membrane protein</topology>
    </subcellularLocation>
</comment>
<evidence type="ECO:0000313" key="9">
    <source>
        <dbReference type="Proteomes" id="UP001419268"/>
    </source>
</evidence>
<keyword evidence="2 5" id="KW-0812">Transmembrane</keyword>
<evidence type="ECO:0000256" key="4">
    <source>
        <dbReference type="ARBA" id="ARBA00023136"/>
    </source>
</evidence>
<dbReference type="InterPro" id="IPR026082">
    <property type="entry name" value="ABCA"/>
</dbReference>
<keyword evidence="4 5" id="KW-0472">Membrane</keyword>
<dbReference type="InterPro" id="IPR056788">
    <property type="entry name" value="ABCA2/9/11_C"/>
</dbReference>
<dbReference type="InterPro" id="IPR013525">
    <property type="entry name" value="ABC2_TM"/>
</dbReference>
<dbReference type="Pfam" id="PF12698">
    <property type="entry name" value="ABC2_membrane_3"/>
    <property type="match status" value="1"/>
</dbReference>
<accession>A0AAP0FCF7</accession>
<feature type="transmembrane region" description="Helical" evidence="5">
    <location>
        <begin position="403"/>
        <end position="425"/>
    </location>
</feature>
<feature type="transmembrane region" description="Helical" evidence="5">
    <location>
        <begin position="370"/>
        <end position="391"/>
    </location>
</feature>
<dbReference type="GO" id="GO:0005319">
    <property type="term" value="F:lipid transporter activity"/>
    <property type="evidence" value="ECO:0007669"/>
    <property type="project" value="TreeGrafter"/>
</dbReference>
<dbReference type="SUPFAM" id="SSF52540">
    <property type="entry name" value="P-loop containing nucleoside triphosphate hydrolases"/>
    <property type="match status" value="1"/>
</dbReference>
<sequence>MKGQPLATLLPFFPGQERRPDLAEIEGEAGREKGGGGWSEGHPLLHAKKRGDIHSSIQFHFAFSFDIDVESIVCMCCTMQWCWPTLSVASGHNGVGSDGGHEDGNGIGALSKKNLLLSWRHKRSTLVQLFSSLFFIFLIFCIQKAIDARLAETTAFQNVFEPETLAFPAIPSCEDKFFTKIPCFDFVWSGNPSAAVRSILRRIIDDNPGRPIPSTKVKSFGTPEEVDAWLFSDPIRCFGAIHFVERNATVICYGIQTNSTLMPMRDPNFSWSVGFKEFAHPAFRSFSAMSLMGPTFFLAIAMFDFVFQMGSLVAEKELKLRQAMSMMGLYETSYWLSWLIWEAFITLLSSVFTVLFGMMFQFNFFLHNSFAVLLLLFFLFQLNMIGFAFFISTFISKSSSATTIGFCTFIIGFLTQLVTTFGFPYNDIISKRWRVIWSLFPPNLLAKALDQLADATATTEEGCLSICRSLIPPLDDVSPDDDDVLEEEVLVKKHVTEDAIDPNVAVQIRGITKTYPGTTNMGCCKCKRTSPYHAVKFDILWDSLSGQEHLYIFASVKGLSRDSTKLESEDSFSFSPRGFNTDPAIIVKSDSLVVFWMLYPVIQEDSLLLLQVVENSLAEVKLTSAAKVRVGRYSGGIKRRLSVAIALIGNPKLTTGMDPITRRHVWDIIENAKTEQASILTTHSMEEADILGDRVAIMAKGKLRCIGTSIRLKSRFGTGFVTNVSFVGSTHGQSPGMNGDAVASKYDHHETVKQFFKSHLDATPKEESKMFLTFIIPHEKEGLLTDFFSELQERVEEFGMADIQLGLTTLEEVFLNIAENAELENAVAEGAMVTLTLSTGAELIIRKGARFIGIPGTESADSPRGLMVEVNWEQDESGSLCISGHSPETPIPLGGISSARMHQFMAL</sequence>
<gene>
    <name evidence="8" type="ORF">Scep_021822</name>
</gene>
<name>A0AAP0FCF7_9MAGN</name>
<feature type="transmembrane region" description="Helical" evidence="5">
    <location>
        <begin position="291"/>
        <end position="314"/>
    </location>
</feature>
<evidence type="ECO:0000256" key="2">
    <source>
        <dbReference type="ARBA" id="ARBA00022692"/>
    </source>
</evidence>
<dbReference type="Gene3D" id="3.40.50.300">
    <property type="entry name" value="P-loop containing nucleotide triphosphate hydrolases"/>
    <property type="match status" value="1"/>
</dbReference>
<organism evidence="8 9">
    <name type="scientific">Stephania cephalantha</name>
    <dbReference type="NCBI Taxonomy" id="152367"/>
    <lineage>
        <taxon>Eukaryota</taxon>
        <taxon>Viridiplantae</taxon>
        <taxon>Streptophyta</taxon>
        <taxon>Embryophyta</taxon>
        <taxon>Tracheophyta</taxon>
        <taxon>Spermatophyta</taxon>
        <taxon>Magnoliopsida</taxon>
        <taxon>Ranunculales</taxon>
        <taxon>Menispermaceae</taxon>
        <taxon>Menispermoideae</taxon>
        <taxon>Cissampelideae</taxon>
        <taxon>Stephania</taxon>
    </lineage>
</organism>
<dbReference type="GO" id="GO:0016020">
    <property type="term" value="C:membrane"/>
    <property type="evidence" value="ECO:0007669"/>
    <property type="project" value="UniProtKB-SubCell"/>
</dbReference>
<feature type="domain" description="ABC-2 type transporter transmembrane" evidence="6">
    <location>
        <begin position="272"/>
        <end position="453"/>
    </location>
</feature>
<dbReference type="AlphaFoldDB" id="A0AAP0FCF7"/>
<reference evidence="8 9" key="1">
    <citation type="submission" date="2024-01" db="EMBL/GenBank/DDBJ databases">
        <title>Genome assemblies of Stephania.</title>
        <authorList>
            <person name="Yang L."/>
        </authorList>
    </citation>
    <scope>NUCLEOTIDE SEQUENCE [LARGE SCALE GENOMIC DNA]</scope>
    <source>
        <strain evidence="8">JXDWG</strain>
        <tissue evidence="8">Leaf</tissue>
    </source>
</reference>
<dbReference type="Proteomes" id="UP001419268">
    <property type="component" value="Unassembled WGS sequence"/>
</dbReference>
<keyword evidence="3 5" id="KW-1133">Transmembrane helix</keyword>
<evidence type="ECO:0000256" key="3">
    <source>
        <dbReference type="ARBA" id="ARBA00022989"/>
    </source>
</evidence>
<protein>
    <recommendedName>
        <fullName evidence="10">ABC transporter A family member 2</fullName>
    </recommendedName>
</protein>
<evidence type="ECO:0000256" key="5">
    <source>
        <dbReference type="SAM" id="Phobius"/>
    </source>
</evidence>
<dbReference type="GO" id="GO:0140359">
    <property type="term" value="F:ABC-type transporter activity"/>
    <property type="evidence" value="ECO:0007669"/>
    <property type="project" value="InterPro"/>
</dbReference>
<feature type="domain" description="ABC transporter A family member 2/9/11 C-terminal" evidence="7">
    <location>
        <begin position="813"/>
        <end position="867"/>
    </location>
</feature>
<comment type="caution">
    <text evidence="8">The sequence shown here is derived from an EMBL/GenBank/DDBJ whole genome shotgun (WGS) entry which is preliminary data.</text>
</comment>
<dbReference type="PANTHER" id="PTHR19229">
    <property type="entry name" value="ATP-BINDING CASSETTE TRANSPORTER SUBFAMILY A ABCA"/>
    <property type="match status" value="1"/>
</dbReference>
<evidence type="ECO:0000313" key="8">
    <source>
        <dbReference type="EMBL" id="KAK9104978.1"/>
    </source>
</evidence>
<proteinExistence type="predicted"/>
<evidence type="ECO:0000256" key="1">
    <source>
        <dbReference type="ARBA" id="ARBA00004141"/>
    </source>
</evidence>
<dbReference type="PANTHER" id="PTHR19229:SF205">
    <property type="entry name" value="ABC TRANSPORTER A FAMILY MEMBER 1-RELATED"/>
    <property type="match status" value="1"/>
</dbReference>
<feature type="transmembrane region" description="Helical" evidence="5">
    <location>
        <begin position="335"/>
        <end position="358"/>
    </location>
</feature>
<dbReference type="Pfam" id="PF25158">
    <property type="entry name" value="ABCA11_C"/>
    <property type="match status" value="1"/>
</dbReference>